<dbReference type="PRINTS" id="PR00081">
    <property type="entry name" value="GDHRDH"/>
</dbReference>
<evidence type="ECO:0000313" key="3">
    <source>
        <dbReference type="EMBL" id="TXD37478.1"/>
    </source>
</evidence>
<evidence type="ECO:0000313" key="4">
    <source>
        <dbReference type="Proteomes" id="UP000321412"/>
    </source>
</evidence>
<evidence type="ECO:0000256" key="1">
    <source>
        <dbReference type="ARBA" id="ARBA00006484"/>
    </source>
</evidence>
<dbReference type="PROSITE" id="PS00061">
    <property type="entry name" value="ADH_SHORT"/>
    <property type="match status" value="1"/>
</dbReference>
<keyword evidence="4" id="KW-1185">Reference proteome</keyword>
<dbReference type="Pfam" id="PF00106">
    <property type="entry name" value="adh_short"/>
    <property type="match status" value="1"/>
</dbReference>
<dbReference type="InterPro" id="IPR002347">
    <property type="entry name" value="SDR_fam"/>
</dbReference>
<comment type="caution">
    <text evidence="3">The sequence shown here is derived from an EMBL/GenBank/DDBJ whole genome shotgun (WGS) entry which is preliminary data.</text>
</comment>
<gene>
    <name evidence="3" type="ORF">FRC98_07225</name>
</gene>
<accession>A0A5C6X822</accession>
<proteinExistence type="inferred from homology"/>
<comment type="similarity">
    <text evidence="1">Belongs to the short-chain dehydrogenases/reductases (SDR) family.</text>
</comment>
<dbReference type="RefSeq" id="WP_146980635.1">
    <property type="nucleotide sequence ID" value="NZ_VOSM01000003.1"/>
</dbReference>
<dbReference type="Gene3D" id="3.40.50.720">
    <property type="entry name" value="NAD(P)-binding Rossmann-like Domain"/>
    <property type="match status" value="1"/>
</dbReference>
<protein>
    <submittedName>
        <fullName evidence="3">SDR family oxidoreductase</fullName>
    </submittedName>
</protein>
<evidence type="ECO:0000256" key="2">
    <source>
        <dbReference type="ARBA" id="ARBA00023002"/>
    </source>
</evidence>
<dbReference type="EMBL" id="VOSM01000003">
    <property type="protein sequence ID" value="TXD37478.1"/>
    <property type="molecule type" value="Genomic_DNA"/>
</dbReference>
<dbReference type="GO" id="GO:0016491">
    <property type="term" value="F:oxidoreductase activity"/>
    <property type="evidence" value="ECO:0007669"/>
    <property type="project" value="UniProtKB-KW"/>
</dbReference>
<dbReference type="OrthoDB" id="9804952at2"/>
<dbReference type="PANTHER" id="PTHR44196">
    <property type="entry name" value="DEHYDROGENASE/REDUCTASE SDR FAMILY MEMBER 7B"/>
    <property type="match status" value="1"/>
</dbReference>
<dbReference type="GO" id="GO:0016020">
    <property type="term" value="C:membrane"/>
    <property type="evidence" value="ECO:0007669"/>
    <property type="project" value="TreeGrafter"/>
</dbReference>
<sequence length="245" mass="26135">MTVLILGATSPIAQAVADVYAAAGFSVALAARDVEEAGRAARDLQIRHGVEARGFAFDACEDFERHAALVSEVEATLGPVDVALVAFGFMGDQQASEEDFEKARRVIEVNYTGAVSVCEAVARAMESRGAGSIIGLSSVAGERGRASNYFYGSAKGALTLYLQGLRSRLASKNVHVMTVKLGFVDTPMTFELETGIPVASPQKAAQAIFNAQGRGVETFYYPRFWGGIMGVIKSIPEKVFKRLSL</sequence>
<dbReference type="Proteomes" id="UP000321412">
    <property type="component" value="Unassembled WGS sequence"/>
</dbReference>
<dbReference type="NCBIfam" id="NF005489">
    <property type="entry name" value="PRK07102.1"/>
    <property type="match status" value="1"/>
</dbReference>
<dbReference type="SUPFAM" id="SSF51735">
    <property type="entry name" value="NAD(P)-binding Rossmann-fold domains"/>
    <property type="match status" value="1"/>
</dbReference>
<dbReference type="InterPro" id="IPR036291">
    <property type="entry name" value="NAD(P)-bd_dom_sf"/>
</dbReference>
<dbReference type="PANTHER" id="PTHR44196:SF1">
    <property type="entry name" value="DEHYDROGENASE_REDUCTASE SDR FAMILY MEMBER 7B"/>
    <property type="match status" value="1"/>
</dbReference>
<organism evidence="3 4">
    <name type="scientific">Lujinxingia vulgaris</name>
    <dbReference type="NCBI Taxonomy" id="2600176"/>
    <lineage>
        <taxon>Bacteria</taxon>
        <taxon>Deltaproteobacteria</taxon>
        <taxon>Bradymonadales</taxon>
        <taxon>Lujinxingiaceae</taxon>
        <taxon>Lujinxingia</taxon>
    </lineage>
</organism>
<name>A0A5C6X822_9DELT</name>
<keyword evidence="2" id="KW-0560">Oxidoreductase</keyword>
<reference evidence="3 4" key="1">
    <citation type="submission" date="2019-08" db="EMBL/GenBank/DDBJ databases">
        <title>Bradymonadales sp. TMQ4.</title>
        <authorList>
            <person name="Liang Q."/>
        </authorList>
    </citation>
    <scope>NUCLEOTIDE SEQUENCE [LARGE SCALE GENOMIC DNA]</scope>
    <source>
        <strain evidence="3 4">TMQ4</strain>
    </source>
</reference>
<dbReference type="InterPro" id="IPR020904">
    <property type="entry name" value="Sc_DH/Rdtase_CS"/>
</dbReference>
<dbReference type="AlphaFoldDB" id="A0A5C6X822"/>